<comment type="caution">
    <text evidence="2">The sequence shown here is derived from an EMBL/GenBank/DDBJ whole genome shotgun (WGS) entry which is preliminary data.</text>
</comment>
<feature type="region of interest" description="Disordered" evidence="1">
    <location>
        <begin position="77"/>
        <end position="109"/>
    </location>
</feature>
<feature type="compositionally biased region" description="Low complexity" evidence="1">
    <location>
        <begin position="77"/>
        <end position="88"/>
    </location>
</feature>
<feature type="compositionally biased region" description="Polar residues" evidence="1">
    <location>
        <begin position="89"/>
        <end position="98"/>
    </location>
</feature>
<feature type="region of interest" description="Disordered" evidence="1">
    <location>
        <begin position="121"/>
        <end position="140"/>
    </location>
</feature>
<evidence type="ECO:0000313" key="2">
    <source>
        <dbReference type="EMBL" id="MCF0263707.1"/>
    </source>
</evidence>
<evidence type="ECO:0000256" key="1">
    <source>
        <dbReference type="SAM" id="MobiDB-lite"/>
    </source>
</evidence>
<gene>
    <name evidence="2" type="ORF">KW868_04405</name>
</gene>
<dbReference type="Proteomes" id="UP000887320">
    <property type="component" value="Unassembled WGS sequence"/>
</dbReference>
<sequence>MDHYFKTDLGIQTLKHRSIQLTARQRQLLLLIGTDDFKILNSALKQRLATPELIQQLEELGLIFQNQMNGAPQVKSKITSESSKIEQSNQRTPSNLTTEIGFKPSPKAVENPAIISDTQLSQNTKSADPNPIQQSVSTVTPRQVAHAETTPELNYINFDDIKYKMSTLLQTHCGLMTKQLVMQIQQAKSIRDIKFCQMQWITALQESRISPQELNQTMQQINYSLQHLQST</sequence>
<reference evidence="2" key="1">
    <citation type="submission" date="2021-07" db="EMBL/GenBank/DDBJ databases">
        <authorList>
            <person name="Fernandez M."/>
            <person name="Pereira P."/>
            <person name="Torres Tejerizo G.A."/>
            <person name="Gonzalez P."/>
            <person name="Agostini E."/>
        </authorList>
    </citation>
    <scope>NUCLEOTIDE SEQUENCE</scope>
    <source>
        <strain evidence="2">SFC 500-1A</strain>
    </source>
</reference>
<accession>A0A8X8GH73</accession>
<evidence type="ECO:0000313" key="3">
    <source>
        <dbReference type="Proteomes" id="UP000887320"/>
    </source>
</evidence>
<name>A0A8X8GH73_ACIGI</name>
<proteinExistence type="predicted"/>
<dbReference type="EMBL" id="JAHWXT010000001">
    <property type="protein sequence ID" value="MCF0263707.1"/>
    <property type="molecule type" value="Genomic_DNA"/>
</dbReference>
<dbReference type="RefSeq" id="WP_234622800.1">
    <property type="nucleotide sequence ID" value="NZ_JAHWXT010000001.1"/>
</dbReference>
<dbReference type="AlphaFoldDB" id="A0A8X8GH73"/>
<protein>
    <submittedName>
        <fullName evidence="2">Uncharacterized protein</fullName>
    </submittedName>
</protein>
<organism evidence="2 3">
    <name type="scientific">Acinetobacter guillouiae</name>
    <name type="common">Acinetobacter genomosp. 11</name>
    <dbReference type="NCBI Taxonomy" id="106649"/>
    <lineage>
        <taxon>Bacteria</taxon>
        <taxon>Pseudomonadati</taxon>
        <taxon>Pseudomonadota</taxon>
        <taxon>Gammaproteobacteria</taxon>
        <taxon>Moraxellales</taxon>
        <taxon>Moraxellaceae</taxon>
        <taxon>Acinetobacter</taxon>
    </lineage>
</organism>